<dbReference type="RefSeq" id="WP_354614117.1">
    <property type="nucleotide sequence ID" value="NZ_JBEXAE010000001.1"/>
</dbReference>
<reference evidence="4 5" key="1">
    <citation type="submission" date="2024-07" db="EMBL/GenBank/DDBJ databases">
        <title>The genome sequence of type strain Sediminicola arcticus GDMCC 1.2805.</title>
        <authorList>
            <person name="Liu Y."/>
        </authorList>
    </citation>
    <scope>NUCLEOTIDE SEQUENCE [LARGE SCALE GENOMIC DNA]</scope>
    <source>
        <strain evidence="4 5">GDMCC 1.2805</strain>
    </source>
</reference>
<comment type="similarity">
    <text evidence="2">Belongs to the Nudix hydrolase family.</text>
</comment>
<dbReference type="Pfam" id="PF00293">
    <property type="entry name" value="NUDIX"/>
    <property type="match status" value="1"/>
</dbReference>
<sequence>MNLIYQNREPKVGVGVVIVNESGRILVGKRRGGHAPYYSIPGGHLELGESFESAAIREVKEETDLSIENPKVIAVTNNLETFSLEGIHYISIILVANAYTGILHLMEPDKCVEWLWVDPNNLPIPHFDASRVGVHCYLEGIFYLPFSERKSEKTDPEE</sequence>
<dbReference type="SUPFAM" id="SSF55811">
    <property type="entry name" value="Nudix"/>
    <property type="match status" value="1"/>
</dbReference>
<evidence type="ECO:0000259" key="3">
    <source>
        <dbReference type="PROSITE" id="PS51462"/>
    </source>
</evidence>
<dbReference type="PANTHER" id="PTHR16099:SF5">
    <property type="entry name" value="NUCLEOTIDE TRIPHOSPHATE DIPHOSPHATASE NUDT15"/>
    <property type="match status" value="1"/>
</dbReference>
<evidence type="ECO:0000256" key="1">
    <source>
        <dbReference type="ARBA" id="ARBA00022801"/>
    </source>
</evidence>
<evidence type="ECO:0000256" key="2">
    <source>
        <dbReference type="RuleBase" id="RU003476"/>
    </source>
</evidence>
<dbReference type="InterPro" id="IPR015797">
    <property type="entry name" value="NUDIX_hydrolase-like_dom_sf"/>
</dbReference>
<feature type="domain" description="Nudix hydrolase" evidence="3">
    <location>
        <begin position="9"/>
        <end position="142"/>
    </location>
</feature>
<evidence type="ECO:0000313" key="5">
    <source>
        <dbReference type="Proteomes" id="UP001549799"/>
    </source>
</evidence>
<dbReference type="InterPro" id="IPR020476">
    <property type="entry name" value="Nudix_hydrolase"/>
</dbReference>
<protein>
    <submittedName>
        <fullName evidence="4">NUDIX domain-containing protein</fullName>
    </submittedName>
</protein>
<accession>A0ABV2SRG2</accession>
<dbReference type="InterPro" id="IPR000086">
    <property type="entry name" value="NUDIX_hydrolase_dom"/>
</dbReference>
<dbReference type="InterPro" id="IPR020084">
    <property type="entry name" value="NUDIX_hydrolase_CS"/>
</dbReference>
<dbReference type="Proteomes" id="UP001549799">
    <property type="component" value="Unassembled WGS sequence"/>
</dbReference>
<proteinExistence type="inferred from homology"/>
<dbReference type="PANTHER" id="PTHR16099">
    <property type="entry name" value="8-OXO-DGTP DIPHOSPHATES NUDT15"/>
    <property type="match status" value="1"/>
</dbReference>
<name>A0ABV2SRG2_9FLAO</name>
<organism evidence="4 5">
    <name type="scientific">Sediminicola arcticus</name>
    <dbReference type="NCBI Taxonomy" id="1574308"/>
    <lineage>
        <taxon>Bacteria</taxon>
        <taxon>Pseudomonadati</taxon>
        <taxon>Bacteroidota</taxon>
        <taxon>Flavobacteriia</taxon>
        <taxon>Flavobacteriales</taxon>
        <taxon>Flavobacteriaceae</taxon>
        <taxon>Sediminicola</taxon>
    </lineage>
</organism>
<comment type="caution">
    <text evidence="4">The sequence shown here is derived from an EMBL/GenBank/DDBJ whole genome shotgun (WGS) entry which is preliminary data.</text>
</comment>
<dbReference type="PROSITE" id="PS00893">
    <property type="entry name" value="NUDIX_BOX"/>
    <property type="match status" value="1"/>
</dbReference>
<gene>
    <name evidence="4" type="ORF">ABXZ36_03665</name>
</gene>
<dbReference type="PROSITE" id="PS51462">
    <property type="entry name" value="NUDIX"/>
    <property type="match status" value="1"/>
</dbReference>
<dbReference type="Gene3D" id="3.90.79.10">
    <property type="entry name" value="Nucleoside Triphosphate Pyrophosphohydrolase"/>
    <property type="match status" value="1"/>
</dbReference>
<keyword evidence="1 2" id="KW-0378">Hydrolase</keyword>
<dbReference type="PRINTS" id="PR00502">
    <property type="entry name" value="NUDIXFAMILY"/>
</dbReference>
<keyword evidence="5" id="KW-1185">Reference proteome</keyword>
<dbReference type="EMBL" id="JBEXAE010000001">
    <property type="protein sequence ID" value="MET6989743.1"/>
    <property type="molecule type" value="Genomic_DNA"/>
</dbReference>
<dbReference type="CDD" id="cd04678">
    <property type="entry name" value="NUDIX_MTH2_Nudt15"/>
    <property type="match status" value="1"/>
</dbReference>
<evidence type="ECO:0000313" key="4">
    <source>
        <dbReference type="EMBL" id="MET6989743.1"/>
    </source>
</evidence>